<organism evidence="1 2">
    <name type="scientific">Jannaschia faecimaris</name>
    <dbReference type="NCBI Taxonomy" id="1244108"/>
    <lineage>
        <taxon>Bacteria</taxon>
        <taxon>Pseudomonadati</taxon>
        <taxon>Pseudomonadota</taxon>
        <taxon>Alphaproteobacteria</taxon>
        <taxon>Rhodobacterales</taxon>
        <taxon>Roseobacteraceae</taxon>
        <taxon>Jannaschia</taxon>
    </lineage>
</organism>
<proteinExistence type="predicted"/>
<dbReference type="AlphaFoldDB" id="A0A1H3L3V2"/>
<accession>A0A1H3L3V2</accession>
<keyword evidence="2" id="KW-1185">Reference proteome</keyword>
<evidence type="ECO:0000313" key="2">
    <source>
        <dbReference type="Proteomes" id="UP000198914"/>
    </source>
</evidence>
<dbReference type="STRING" id="1244108.SAMN05444004_10278"/>
<sequence length="153" mass="16202">MTDGSEGGPVKNMIARFAIPAIVAVGTTVTTVVALGQMPASTLTAENAAVEAVASIEFTSFSEGDVTRTIEEACTMTGCDDASLHPMIKTYASQMDVEQLDAARWAQVRLLTHGMQTMKSATPGSEAAAKAQMELTAAARIAHYYTKQMQAKR</sequence>
<evidence type="ECO:0000313" key="1">
    <source>
        <dbReference type="EMBL" id="SDY59112.1"/>
    </source>
</evidence>
<dbReference type="RefSeq" id="WP_092642271.1">
    <property type="nucleotide sequence ID" value="NZ_FNPX01000002.1"/>
</dbReference>
<protein>
    <submittedName>
        <fullName evidence="1">Uncharacterized protein</fullName>
    </submittedName>
</protein>
<dbReference type="Proteomes" id="UP000198914">
    <property type="component" value="Unassembled WGS sequence"/>
</dbReference>
<name>A0A1H3L3V2_9RHOB</name>
<dbReference type="OrthoDB" id="9955162at2"/>
<gene>
    <name evidence="1" type="ORF">SAMN05444004_10278</name>
</gene>
<reference evidence="2" key="1">
    <citation type="submission" date="2016-10" db="EMBL/GenBank/DDBJ databases">
        <authorList>
            <person name="Varghese N."/>
            <person name="Submissions S."/>
        </authorList>
    </citation>
    <scope>NUCLEOTIDE SEQUENCE [LARGE SCALE GENOMIC DNA]</scope>
    <source>
        <strain evidence="2">DSM 100420</strain>
    </source>
</reference>
<dbReference type="EMBL" id="FNPX01000002">
    <property type="protein sequence ID" value="SDY59112.1"/>
    <property type="molecule type" value="Genomic_DNA"/>
</dbReference>